<feature type="chain" id="PRO_5036129323" evidence="1">
    <location>
        <begin position="25"/>
        <end position="124"/>
    </location>
</feature>
<evidence type="ECO:0000313" key="4">
    <source>
        <dbReference type="EMBL" id="GBO36119.1"/>
    </source>
</evidence>
<dbReference type="AlphaFoldDB" id="A0A4Y2WHN3"/>
<organism evidence="2 6">
    <name type="scientific">Araneus ventricosus</name>
    <name type="common">Orbweaver spider</name>
    <name type="synonym">Epeira ventricosa</name>
    <dbReference type="NCBI Taxonomy" id="182803"/>
    <lineage>
        <taxon>Eukaryota</taxon>
        <taxon>Metazoa</taxon>
        <taxon>Ecdysozoa</taxon>
        <taxon>Arthropoda</taxon>
        <taxon>Chelicerata</taxon>
        <taxon>Arachnida</taxon>
        <taxon>Araneae</taxon>
        <taxon>Araneomorphae</taxon>
        <taxon>Entelegynae</taxon>
        <taxon>Araneoidea</taxon>
        <taxon>Araneidae</taxon>
        <taxon>Araneus</taxon>
    </lineage>
</organism>
<keyword evidence="6" id="KW-1185">Reference proteome</keyword>
<proteinExistence type="predicted"/>
<dbReference type="EMBL" id="BGPR01060210">
    <property type="protein sequence ID" value="GBO36117.1"/>
    <property type="molecule type" value="Genomic_DNA"/>
</dbReference>
<dbReference type="Proteomes" id="UP000499080">
    <property type="component" value="Unassembled WGS sequence"/>
</dbReference>
<reference evidence="2 6" key="1">
    <citation type="journal article" date="2019" name="Sci. Rep.">
        <title>Orb-weaving spider Araneus ventricosus genome elucidates the spidroin gene catalogue.</title>
        <authorList>
            <person name="Kono N."/>
            <person name="Nakamura H."/>
            <person name="Ohtoshi R."/>
            <person name="Moran D.A.P."/>
            <person name="Shinohara A."/>
            <person name="Yoshida Y."/>
            <person name="Fujiwara M."/>
            <person name="Mori M."/>
            <person name="Tomita M."/>
            <person name="Arakawa K."/>
        </authorList>
    </citation>
    <scope>NUCLEOTIDE SEQUENCE [LARGE SCALE GENOMIC DNA]</scope>
</reference>
<evidence type="ECO:0000313" key="2">
    <source>
        <dbReference type="EMBL" id="GBO36116.1"/>
    </source>
</evidence>
<gene>
    <name evidence="5" type="ORF">AVEN_171812_1</name>
    <name evidence="3" type="ORF">AVEN_189977_1</name>
    <name evidence="2" type="ORF">AVEN_21258_1</name>
    <name evidence="4" type="ORF">AVEN_236161_1</name>
</gene>
<accession>A0A4Y2WHN3</accession>
<sequence length="124" mass="14588">MNNRLLHILMKLSIFCLLKLLLDSIRPSNWIREDVIFFSEHGPFPAYLKSFASLTAINAIVVELARALHYATECALTVSWYMRRPATNFEQEWLTRVANNLVSRQKIRRTVIFISENRYLFRSP</sequence>
<comment type="caution">
    <text evidence="2">The sequence shown here is derived from an EMBL/GenBank/DDBJ whole genome shotgun (WGS) entry which is preliminary data.</text>
</comment>
<dbReference type="EMBL" id="BGPR01060209">
    <property type="protein sequence ID" value="GBO36116.1"/>
    <property type="molecule type" value="Genomic_DNA"/>
</dbReference>
<evidence type="ECO:0000313" key="5">
    <source>
        <dbReference type="EMBL" id="GBO36125.1"/>
    </source>
</evidence>
<dbReference type="EMBL" id="BGPR01060221">
    <property type="protein sequence ID" value="GBO36125.1"/>
    <property type="molecule type" value="Genomic_DNA"/>
</dbReference>
<protein>
    <submittedName>
        <fullName evidence="2">Uncharacterized protein</fullName>
    </submittedName>
</protein>
<keyword evidence="1" id="KW-0732">Signal</keyword>
<feature type="signal peptide" evidence="1">
    <location>
        <begin position="1"/>
        <end position="24"/>
    </location>
</feature>
<evidence type="ECO:0000313" key="6">
    <source>
        <dbReference type="Proteomes" id="UP000499080"/>
    </source>
</evidence>
<dbReference type="EMBL" id="BGPR01060212">
    <property type="protein sequence ID" value="GBO36119.1"/>
    <property type="molecule type" value="Genomic_DNA"/>
</dbReference>
<name>A0A4Y2WHN3_ARAVE</name>
<evidence type="ECO:0000256" key="1">
    <source>
        <dbReference type="SAM" id="SignalP"/>
    </source>
</evidence>
<evidence type="ECO:0000313" key="3">
    <source>
        <dbReference type="EMBL" id="GBO36117.1"/>
    </source>
</evidence>